<dbReference type="EMBL" id="CAXAQS010000946">
    <property type="protein sequence ID" value="CAK9253906.1"/>
    <property type="molecule type" value="Genomic_DNA"/>
</dbReference>
<evidence type="ECO:0008006" key="3">
    <source>
        <dbReference type="Google" id="ProtNLM"/>
    </source>
</evidence>
<accession>A0ABP0VIX4</accession>
<protein>
    <recommendedName>
        <fullName evidence="3">GPN-loop GTPase 2</fullName>
    </recommendedName>
</protein>
<organism evidence="1 2">
    <name type="scientific">Sphagnum jensenii</name>
    <dbReference type="NCBI Taxonomy" id="128206"/>
    <lineage>
        <taxon>Eukaryota</taxon>
        <taxon>Viridiplantae</taxon>
        <taxon>Streptophyta</taxon>
        <taxon>Embryophyta</taxon>
        <taxon>Bryophyta</taxon>
        <taxon>Sphagnophytina</taxon>
        <taxon>Sphagnopsida</taxon>
        <taxon>Sphagnales</taxon>
        <taxon>Sphagnaceae</taxon>
        <taxon>Sphagnum</taxon>
    </lineage>
</organism>
<evidence type="ECO:0000313" key="2">
    <source>
        <dbReference type="Proteomes" id="UP001497444"/>
    </source>
</evidence>
<sequence>MFKIVNVSMVLIRICRDYITYNDEFSKMLADPINCFTVSHLESLVEAVSTDTGNDVFQIHEAIVRLQRLLRIYGYPFRVVLVESSRTFVNVARMLDSYFYEDLLQVTTDLCGPDQPSIEEWDTTIVDDHFEDFQETSSDDTTDDDDDDNEAVMTMRHMNCVVLQTLEKTVL</sequence>
<name>A0ABP0VIX4_9BRYO</name>
<gene>
    <name evidence="1" type="ORF">CSSPJE1EN1_LOCUS29284</name>
</gene>
<proteinExistence type="predicted"/>
<reference evidence="1" key="1">
    <citation type="submission" date="2024-02" db="EMBL/GenBank/DDBJ databases">
        <authorList>
            <consortium name="ELIXIR-Norway"/>
            <consortium name="Elixir Norway"/>
        </authorList>
    </citation>
    <scope>NUCLEOTIDE SEQUENCE</scope>
</reference>
<keyword evidence="2" id="KW-1185">Reference proteome</keyword>
<evidence type="ECO:0000313" key="1">
    <source>
        <dbReference type="EMBL" id="CAK9253906.1"/>
    </source>
</evidence>
<comment type="caution">
    <text evidence="1">The sequence shown here is derived from an EMBL/GenBank/DDBJ whole genome shotgun (WGS) entry which is preliminary data.</text>
</comment>
<dbReference type="Proteomes" id="UP001497444">
    <property type="component" value="Unassembled WGS sequence"/>
</dbReference>